<evidence type="ECO:0000313" key="4">
    <source>
        <dbReference type="Proteomes" id="UP000753256"/>
    </source>
</evidence>
<dbReference type="Gene3D" id="3.90.220.20">
    <property type="entry name" value="DNA methylase specificity domains"/>
    <property type="match status" value="1"/>
</dbReference>
<dbReference type="InterPro" id="IPR052021">
    <property type="entry name" value="Type-I_RS_S_subunit"/>
</dbReference>
<dbReference type="AlphaFoldDB" id="A0A921IXL4"/>
<keyword evidence="1" id="KW-0680">Restriction system</keyword>
<name>A0A921IXL4_9ACTN</name>
<dbReference type="SUPFAM" id="SSF116734">
    <property type="entry name" value="DNA methylase specificity domain"/>
    <property type="match status" value="1"/>
</dbReference>
<dbReference type="InterPro" id="IPR044946">
    <property type="entry name" value="Restrct_endonuc_typeI_TRD_sf"/>
</dbReference>
<dbReference type="GO" id="GO:0009307">
    <property type="term" value="P:DNA restriction-modification system"/>
    <property type="evidence" value="ECO:0007669"/>
    <property type="project" value="UniProtKB-KW"/>
</dbReference>
<evidence type="ECO:0000256" key="1">
    <source>
        <dbReference type="ARBA" id="ARBA00022747"/>
    </source>
</evidence>
<evidence type="ECO:0008006" key="5">
    <source>
        <dbReference type="Google" id="ProtNLM"/>
    </source>
</evidence>
<dbReference type="RefSeq" id="WP_273190916.1">
    <property type="nucleotide sequence ID" value="NZ_DYUZ01000029.1"/>
</dbReference>
<dbReference type="GO" id="GO:0003677">
    <property type="term" value="F:DNA binding"/>
    <property type="evidence" value="ECO:0007669"/>
    <property type="project" value="UniProtKB-KW"/>
</dbReference>
<dbReference type="EMBL" id="DYUZ01000029">
    <property type="protein sequence ID" value="HJG37875.1"/>
    <property type="molecule type" value="Genomic_DNA"/>
</dbReference>
<sequence>MQAYVLVNDYLTTLVSAIYREFVSHASGSMGVLADLVDLRKDSTKAGKRPELPYLPIDAIPMKSIGISELKPNHEAKSSLQLFQRDDIIIGAMRVYFHRVVLAPCEGITRNTCFVLRPKNQLLREYALLTCFQPEAIEYANARAKGSTMPYAVWEGSFEAYPVLIPDESELEMFSKRVSPIIDKLRDSFDENGRLAKLRDALLPKLMSGEIDVSKVELPTQPNNHLRDEQYAIDEIKT</sequence>
<protein>
    <recommendedName>
        <fullName evidence="5">Restriction endonuclease subunit S</fullName>
    </recommendedName>
</protein>
<dbReference type="PANTHER" id="PTHR30408">
    <property type="entry name" value="TYPE-1 RESTRICTION ENZYME ECOKI SPECIFICITY PROTEIN"/>
    <property type="match status" value="1"/>
</dbReference>
<reference evidence="3" key="2">
    <citation type="submission" date="2021-09" db="EMBL/GenBank/DDBJ databases">
        <authorList>
            <person name="Gilroy R."/>
        </authorList>
    </citation>
    <scope>NUCLEOTIDE SEQUENCE</scope>
    <source>
        <strain evidence="3">ChiHjej13B12-9602</strain>
    </source>
</reference>
<reference evidence="3" key="1">
    <citation type="journal article" date="2021" name="PeerJ">
        <title>Extensive microbial diversity within the chicken gut microbiome revealed by metagenomics and culture.</title>
        <authorList>
            <person name="Gilroy R."/>
            <person name="Ravi A."/>
            <person name="Getino M."/>
            <person name="Pursley I."/>
            <person name="Horton D.L."/>
            <person name="Alikhan N.F."/>
            <person name="Baker D."/>
            <person name="Gharbi K."/>
            <person name="Hall N."/>
            <person name="Watson M."/>
            <person name="Adriaenssens E.M."/>
            <person name="Foster-Nyarko E."/>
            <person name="Jarju S."/>
            <person name="Secka A."/>
            <person name="Antonio M."/>
            <person name="Oren A."/>
            <person name="Chaudhuri R.R."/>
            <person name="La Ragione R."/>
            <person name="Hildebrand F."/>
            <person name="Pallen M.J."/>
        </authorList>
    </citation>
    <scope>NUCLEOTIDE SEQUENCE</scope>
    <source>
        <strain evidence="3">ChiHjej13B12-9602</strain>
    </source>
</reference>
<comment type="caution">
    <text evidence="3">The sequence shown here is derived from an EMBL/GenBank/DDBJ whole genome shotgun (WGS) entry which is preliminary data.</text>
</comment>
<gene>
    <name evidence="3" type="ORF">K8V70_08465</name>
</gene>
<evidence type="ECO:0000313" key="3">
    <source>
        <dbReference type="EMBL" id="HJG37875.1"/>
    </source>
</evidence>
<proteinExistence type="predicted"/>
<accession>A0A921IXL4</accession>
<dbReference type="PANTHER" id="PTHR30408:SF13">
    <property type="entry name" value="TYPE I RESTRICTION ENZYME HINDI SPECIFICITY SUBUNIT"/>
    <property type="match status" value="1"/>
</dbReference>
<keyword evidence="2" id="KW-0238">DNA-binding</keyword>
<organism evidence="3 4">
    <name type="scientific">Enorma phocaeensis</name>
    <dbReference type="NCBI Taxonomy" id="1871019"/>
    <lineage>
        <taxon>Bacteria</taxon>
        <taxon>Bacillati</taxon>
        <taxon>Actinomycetota</taxon>
        <taxon>Coriobacteriia</taxon>
        <taxon>Coriobacteriales</taxon>
        <taxon>Coriobacteriaceae</taxon>
        <taxon>Enorma</taxon>
    </lineage>
</organism>
<evidence type="ECO:0000256" key="2">
    <source>
        <dbReference type="ARBA" id="ARBA00023125"/>
    </source>
</evidence>
<dbReference type="Proteomes" id="UP000753256">
    <property type="component" value="Unassembled WGS sequence"/>
</dbReference>